<evidence type="ECO:0000313" key="2">
    <source>
        <dbReference type="EMBL" id="ODM14451.1"/>
    </source>
</evidence>
<reference evidence="2 3" key="1">
    <citation type="journal article" date="2016" name="BMC Genomics">
        <title>Comparative genomic and transcriptomic analyses of the Fuzhuan brick tea-fermentation fungus Aspergillus cristatus.</title>
        <authorList>
            <person name="Ge Y."/>
            <person name="Wang Y."/>
            <person name="Liu Y."/>
            <person name="Tan Y."/>
            <person name="Ren X."/>
            <person name="Zhang X."/>
            <person name="Hyde K.D."/>
            <person name="Liu Y."/>
            <person name="Liu Z."/>
        </authorList>
    </citation>
    <scope>NUCLEOTIDE SEQUENCE [LARGE SCALE GENOMIC DNA]</scope>
    <source>
        <strain evidence="2 3">GZAAS20.1005</strain>
    </source>
</reference>
<comment type="caution">
    <text evidence="2">The sequence shown here is derived from an EMBL/GenBank/DDBJ whole genome shotgun (WGS) entry which is preliminary data.</text>
</comment>
<evidence type="ECO:0000313" key="3">
    <source>
        <dbReference type="Proteomes" id="UP000094569"/>
    </source>
</evidence>
<dbReference type="AlphaFoldDB" id="A0A1E3B0S9"/>
<sequence length="195" mass="20254">MSLPRTVLRTSLRSLRTPRPAQSTRRYASQPSKSNKTSEMPMLVLSAPLTKLFANLHSAVAVATVTAAGGYYLLQSGPESKLHHETDQYTKGEAIESGSKASESTPQPDRDSEQKVSPSGSSGGGSLGQPPSNVDPASSRKEAGGAGTISGKQAGLSNATTDNPFINEPGKSKKGEGETETAKLKGSVSTSRPQA</sequence>
<name>A0A1E3B0S9_ASPCR</name>
<dbReference type="OrthoDB" id="4590707at2759"/>
<feature type="region of interest" description="Disordered" evidence="1">
    <location>
        <begin position="1"/>
        <end position="39"/>
    </location>
</feature>
<dbReference type="EMBL" id="JXNT01000025">
    <property type="protein sequence ID" value="ODM14451.1"/>
    <property type="molecule type" value="Genomic_DNA"/>
</dbReference>
<dbReference type="VEuPathDB" id="FungiDB:SI65_10073"/>
<feature type="region of interest" description="Disordered" evidence="1">
    <location>
        <begin position="81"/>
        <end position="195"/>
    </location>
</feature>
<feature type="compositionally biased region" description="Polar residues" evidence="1">
    <location>
        <begin position="155"/>
        <end position="164"/>
    </location>
</feature>
<accession>A0A1E3B0S9</accession>
<feature type="compositionally biased region" description="Low complexity" evidence="1">
    <location>
        <begin position="1"/>
        <end position="20"/>
    </location>
</feature>
<feature type="compositionally biased region" description="Basic and acidic residues" evidence="1">
    <location>
        <begin position="81"/>
        <end position="94"/>
    </location>
</feature>
<organism evidence="2 3">
    <name type="scientific">Aspergillus cristatus</name>
    <name type="common">Chinese Fuzhuan brick tea-fermentation fungus</name>
    <name type="synonym">Eurotium cristatum</name>
    <dbReference type="NCBI Taxonomy" id="573508"/>
    <lineage>
        <taxon>Eukaryota</taxon>
        <taxon>Fungi</taxon>
        <taxon>Dikarya</taxon>
        <taxon>Ascomycota</taxon>
        <taxon>Pezizomycotina</taxon>
        <taxon>Eurotiomycetes</taxon>
        <taxon>Eurotiomycetidae</taxon>
        <taxon>Eurotiales</taxon>
        <taxon>Aspergillaceae</taxon>
        <taxon>Aspergillus</taxon>
        <taxon>Aspergillus subgen. Aspergillus</taxon>
    </lineage>
</organism>
<gene>
    <name evidence="2" type="ORF">SI65_10073</name>
</gene>
<proteinExistence type="predicted"/>
<keyword evidence="3" id="KW-1185">Reference proteome</keyword>
<evidence type="ECO:0000256" key="1">
    <source>
        <dbReference type="SAM" id="MobiDB-lite"/>
    </source>
</evidence>
<dbReference type="Proteomes" id="UP000094569">
    <property type="component" value="Unassembled WGS sequence"/>
</dbReference>
<dbReference type="STRING" id="573508.A0A1E3B0S9"/>
<protein>
    <submittedName>
        <fullName evidence="2">Uncharacterized protein</fullName>
    </submittedName>
</protein>
<feature type="compositionally biased region" description="Basic and acidic residues" evidence="1">
    <location>
        <begin position="170"/>
        <end position="183"/>
    </location>
</feature>
<feature type="compositionally biased region" description="Polar residues" evidence="1">
    <location>
        <begin position="21"/>
        <end position="38"/>
    </location>
</feature>